<keyword evidence="7 11" id="KW-0804">Transcription</keyword>
<dbReference type="RefSeq" id="WP_085122636.1">
    <property type="nucleotide sequence ID" value="NZ_FWZX01000006.1"/>
</dbReference>
<evidence type="ECO:0000256" key="10">
    <source>
        <dbReference type="ARBA" id="ARBA00048552"/>
    </source>
</evidence>
<evidence type="ECO:0000256" key="11">
    <source>
        <dbReference type="HAMAP-Rule" id="MF_00366"/>
    </source>
</evidence>
<evidence type="ECO:0000313" key="13">
    <source>
        <dbReference type="EMBL" id="SMF18288.1"/>
    </source>
</evidence>
<feature type="compositionally biased region" description="Acidic residues" evidence="12">
    <location>
        <begin position="77"/>
        <end position="87"/>
    </location>
</feature>
<dbReference type="NCBIfam" id="TIGR00690">
    <property type="entry name" value="rpoZ"/>
    <property type="match status" value="1"/>
</dbReference>
<dbReference type="SUPFAM" id="SSF63562">
    <property type="entry name" value="RPB6/omega subunit-like"/>
    <property type="match status" value="1"/>
</dbReference>
<dbReference type="InterPro" id="IPR036161">
    <property type="entry name" value="RPB6/omega-like_sf"/>
</dbReference>
<dbReference type="Gene3D" id="3.90.940.10">
    <property type="match status" value="1"/>
</dbReference>
<evidence type="ECO:0000256" key="5">
    <source>
        <dbReference type="ARBA" id="ARBA00022679"/>
    </source>
</evidence>
<organism evidence="13 14">
    <name type="scientific">Tistlia consotensis USBA 355</name>
    <dbReference type="NCBI Taxonomy" id="560819"/>
    <lineage>
        <taxon>Bacteria</taxon>
        <taxon>Pseudomonadati</taxon>
        <taxon>Pseudomonadota</taxon>
        <taxon>Alphaproteobacteria</taxon>
        <taxon>Rhodospirillales</taxon>
        <taxon>Rhodovibrionaceae</taxon>
        <taxon>Tistlia</taxon>
    </lineage>
</organism>
<dbReference type="EMBL" id="FWZX01000006">
    <property type="protein sequence ID" value="SMF18288.1"/>
    <property type="molecule type" value="Genomic_DNA"/>
</dbReference>
<evidence type="ECO:0000256" key="8">
    <source>
        <dbReference type="ARBA" id="ARBA00029924"/>
    </source>
</evidence>
<keyword evidence="6 11" id="KW-0548">Nucleotidyltransferase</keyword>
<comment type="catalytic activity">
    <reaction evidence="10 11">
        <text>RNA(n) + a ribonucleoside 5'-triphosphate = RNA(n+1) + diphosphate</text>
        <dbReference type="Rhea" id="RHEA:21248"/>
        <dbReference type="Rhea" id="RHEA-COMP:14527"/>
        <dbReference type="Rhea" id="RHEA-COMP:17342"/>
        <dbReference type="ChEBI" id="CHEBI:33019"/>
        <dbReference type="ChEBI" id="CHEBI:61557"/>
        <dbReference type="ChEBI" id="CHEBI:140395"/>
        <dbReference type="EC" id="2.7.7.6"/>
    </reaction>
</comment>
<gene>
    <name evidence="11" type="primary">rpoZ</name>
    <name evidence="13" type="ORF">SAMN05428998_106156</name>
</gene>
<dbReference type="EC" id="2.7.7.6" evidence="2 11"/>
<dbReference type="SMART" id="SM01409">
    <property type="entry name" value="RNA_pol_Rpb6"/>
    <property type="match status" value="1"/>
</dbReference>
<dbReference type="GO" id="GO:0003899">
    <property type="term" value="F:DNA-directed RNA polymerase activity"/>
    <property type="evidence" value="ECO:0007669"/>
    <property type="project" value="UniProtKB-UniRule"/>
</dbReference>
<proteinExistence type="inferred from homology"/>
<name>A0A1Y6BSB6_9PROT</name>
<dbReference type="Proteomes" id="UP000192917">
    <property type="component" value="Unassembled WGS sequence"/>
</dbReference>
<evidence type="ECO:0000256" key="4">
    <source>
        <dbReference type="ARBA" id="ARBA00022478"/>
    </source>
</evidence>
<dbReference type="PANTHER" id="PTHR34476">
    <property type="entry name" value="DNA-DIRECTED RNA POLYMERASE SUBUNIT OMEGA"/>
    <property type="match status" value="1"/>
</dbReference>
<protein>
    <recommendedName>
        <fullName evidence="3 11">DNA-directed RNA polymerase subunit omega</fullName>
        <shortName evidence="11">RNAP omega subunit</shortName>
        <ecNumber evidence="2 11">2.7.7.6</ecNumber>
    </recommendedName>
    <alternativeName>
        <fullName evidence="9 11">RNA polymerase omega subunit</fullName>
    </alternativeName>
    <alternativeName>
        <fullName evidence="8 11">Transcriptase subunit omega</fullName>
    </alternativeName>
</protein>
<dbReference type="InterPro" id="IPR003716">
    <property type="entry name" value="DNA-dir_RNA_pol_omega"/>
</dbReference>
<evidence type="ECO:0000256" key="9">
    <source>
        <dbReference type="ARBA" id="ARBA00030998"/>
    </source>
</evidence>
<keyword evidence="14" id="KW-1185">Reference proteome</keyword>
<dbReference type="AlphaFoldDB" id="A0A1Y6BSB6"/>
<feature type="region of interest" description="Disordered" evidence="12">
    <location>
        <begin position="74"/>
        <end position="113"/>
    </location>
</feature>
<sequence>MARVTVEDCVLKVPNRFELVMSAAQRAREISAGASLTIDRDRDKNPVVALREIAEATVQVDNLQASLVSGLQKQVEVDEPEEEELTELDLSAELTMPGSEPKRGEVDEGDDEA</sequence>
<evidence type="ECO:0000256" key="1">
    <source>
        <dbReference type="ARBA" id="ARBA00006711"/>
    </source>
</evidence>
<comment type="similarity">
    <text evidence="1 11">Belongs to the RNA polymerase subunit omega family.</text>
</comment>
<evidence type="ECO:0000256" key="12">
    <source>
        <dbReference type="SAM" id="MobiDB-lite"/>
    </source>
</evidence>
<comment type="subunit">
    <text evidence="11">The RNAP catalytic core consists of 2 alpha, 1 beta, 1 beta' and 1 omega subunit. When a sigma factor is associated with the core the holoenzyme is formed, which can initiate transcription.</text>
</comment>
<dbReference type="Pfam" id="PF01192">
    <property type="entry name" value="RNA_pol_Rpb6"/>
    <property type="match status" value="1"/>
</dbReference>
<dbReference type="HAMAP" id="MF_00366">
    <property type="entry name" value="RNApol_bact_RpoZ"/>
    <property type="match status" value="1"/>
</dbReference>
<dbReference type="STRING" id="560819.SAMN05428998_106156"/>
<dbReference type="InterPro" id="IPR006110">
    <property type="entry name" value="Pol_omega/Rpo6/RPB6"/>
</dbReference>
<comment type="function">
    <text evidence="11">Promotes RNA polymerase assembly. Latches the N- and C-terminal regions of the beta' subunit thereby facilitating its interaction with the beta and alpha subunits.</text>
</comment>
<dbReference type="GO" id="GO:0000428">
    <property type="term" value="C:DNA-directed RNA polymerase complex"/>
    <property type="evidence" value="ECO:0007669"/>
    <property type="project" value="UniProtKB-KW"/>
</dbReference>
<evidence type="ECO:0000256" key="2">
    <source>
        <dbReference type="ARBA" id="ARBA00012418"/>
    </source>
</evidence>
<keyword evidence="5 11" id="KW-0808">Transferase</keyword>
<keyword evidence="4 11" id="KW-0240">DNA-directed RNA polymerase</keyword>
<evidence type="ECO:0000256" key="7">
    <source>
        <dbReference type="ARBA" id="ARBA00023163"/>
    </source>
</evidence>
<dbReference type="PANTHER" id="PTHR34476:SF1">
    <property type="entry name" value="DNA-DIRECTED RNA POLYMERASE SUBUNIT OMEGA"/>
    <property type="match status" value="1"/>
</dbReference>
<reference evidence="13 14" key="1">
    <citation type="submission" date="2017-04" db="EMBL/GenBank/DDBJ databases">
        <authorList>
            <person name="Afonso C.L."/>
            <person name="Miller P.J."/>
            <person name="Scott M.A."/>
            <person name="Spackman E."/>
            <person name="Goraichik I."/>
            <person name="Dimitrov K.M."/>
            <person name="Suarez D.L."/>
            <person name="Swayne D.E."/>
        </authorList>
    </citation>
    <scope>NUCLEOTIDE SEQUENCE [LARGE SCALE GENOMIC DNA]</scope>
    <source>
        <strain evidence="13 14">USBA 355</strain>
    </source>
</reference>
<evidence type="ECO:0000256" key="3">
    <source>
        <dbReference type="ARBA" id="ARBA00013725"/>
    </source>
</evidence>
<dbReference type="GO" id="GO:0006351">
    <property type="term" value="P:DNA-templated transcription"/>
    <property type="evidence" value="ECO:0007669"/>
    <property type="project" value="UniProtKB-UniRule"/>
</dbReference>
<evidence type="ECO:0000256" key="6">
    <source>
        <dbReference type="ARBA" id="ARBA00022695"/>
    </source>
</evidence>
<evidence type="ECO:0000313" key="14">
    <source>
        <dbReference type="Proteomes" id="UP000192917"/>
    </source>
</evidence>
<dbReference type="GO" id="GO:0003677">
    <property type="term" value="F:DNA binding"/>
    <property type="evidence" value="ECO:0007669"/>
    <property type="project" value="UniProtKB-UniRule"/>
</dbReference>
<accession>A0A1Y6BSB6</accession>